<organism evidence="2 3">
    <name type="scientific">Eiseniibacteriota bacterium</name>
    <dbReference type="NCBI Taxonomy" id="2212470"/>
    <lineage>
        <taxon>Bacteria</taxon>
        <taxon>Candidatus Eiseniibacteriota</taxon>
    </lineage>
</organism>
<keyword evidence="1" id="KW-0732">Signal</keyword>
<accession>A0A956NFS5</accession>
<sequence>MRVRVCVSALSMALLLLGGCASSIHKSRTLVVTATAYNSLPGQTQGHPSVGAWGDTLHPAIPSIAVSRDLLSIGLRRGTLVRIEGFERDFIVLDKMNKKWKKRIDIHMGTDLNAARQWGKREVEIHWTP</sequence>
<dbReference type="PROSITE" id="PS51257">
    <property type="entry name" value="PROKAR_LIPOPROTEIN"/>
    <property type="match status" value="1"/>
</dbReference>
<feature type="signal peptide" evidence="1">
    <location>
        <begin position="1"/>
        <end position="23"/>
    </location>
</feature>
<comment type="caution">
    <text evidence="2">The sequence shown here is derived from an EMBL/GenBank/DDBJ whole genome shotgun (WGS) entry which is preliminary data.</text>
</comment>
<evidence type="ECO:0000313" key="2">
    <source>
        <dbReference type="EMBL" id="MCA9756149.1"/>
    </source>
</evidence>
<dbReference type="CDD" id="cd22784">
    <property type="entry name" value="DPBB_MltA_YuiC-like"/>
    <property type="match status" value="1"/>
</dbReference>
<dbReference type="Proteomes" id="UP000739538">
    <property type="component" value="Unassembled WGS sequence"/>
</dbReference>
<protein>
    <submittedName>
        <fullName evidence="2">3D domain-containing protein</fullName>
    </submittedName>
</protein>
<reference evidence="2" key="2">
    <citation type="journal article" date="2021" name="Microbiome">
        <title>Successional dynamics and alternative stable states in a saline activated sludge microbial community over 9 years.</title>
        <authorList>
            <person name="Wang Y."/>
            <person name="Ye J."/>
            <person name="Ju F."/>
            <person name="Liu L."/>
            <person name="Boyd J.A."/>
            <person name="Deng Y."/>
            <person name="Parks D.H."/>
            <person name="Jiang X."/>
            <person name="Yin X."/>
            <person name="Woodcroft B.J."/>
            <person name="Tyson G.W."/>
            <person name="Hugenholtz P."/>
            <person name="Polz M.F."/>
            <person name="Zhang T."/>
        </authorList>
    </citation>
    <scope>NUCLEOTIDE SEQUENCE</scope>
    <source>
        <strain evidence="2">HKST-UBA02</strain>
    </source>
</reference>
<feature type="chain" id="PRO_5037353883" evidence="1">
    <location>
        <begin position="24"/>
        <end position="129"/>
    </location>
</feature>
<name>A0A956NFS5_UNCEI</name>
<dbReference type="EMBL" id="JAGQHS010000043">
    <property type="protein sequence ID" value="MCA9756149.1"/>
    <property type="molecule type" value="Genomic_DNA"/>
</dbReference>
<reference evidence="2" key="1">
    <citation type="submission" date="2020-04" db="EMBL/GenBank/DDBJ databases">
        <authorList>
            <person name="Zhang T."/>
        </authorList>
    </citation>
    <scope>NUCLEOTIDE SEQUENCE</scope>
    <source>
        <strain evidence="2">HKST-UBA02</strain>
    </source>
</reference>
<gene>
    <name evidence="2" type="ORF">KDA27_10125</name>
</gene>
<evidence type="ECO:0000313" key="3">
    <source>
        <dbReference type="Proteomes" id="UP000739538"/>
    </source>
</evidence>
<dbReference type="AlphaFoldDB" id="A0A956NFS5"/>
<proteinExistence type="predicted"/>
<evidence type="ECO:0000256" key="1">
    <source>
        <dbReference type="SAM" id="SignalP"/>
    </source>
</evidence>